<sequence length="38" mass="4015">MLQGDDKIILTNIAKVVGLLVVIMITLIIVASHIGADL</sequence>
<keyword evidence="1" id="KW-1133">Transmembrane helix</keyword>
<evidence type="ECO:0000313" key="2">
    <source>
        <dbReference type="EMBL" id="VAW53485.1"/>
    </source>
</evidence>
<proteinExistence type="predicted"/>
<reference evidence="2" key="1">
    <citation type="submission" date="2018-06" db="EMBL/GenBank/DDBJ databases">
        <authorList>
            <person name="Zhirakovskaya E."/>
        </authorList>
    </citation>
    <scope>NUCLEOTIDE SEQUENCE</scope>
</reference>
<dbReference type="AlphaFoldDB" id="A0A3B0WC71"/>
<dbReference type="EMBL" id="UOFE01000034">
    <property type="protein sequence ID" value="VAW53485.1"/>
    <property type="molecule type" value="Genomic_DNA"/>
</dbReference>
<organism evidence="2">
    <name type="scientific">hydrothermal vent metagenome</name>
    <dbReference type="NCBI Taxonomy" id="652676"/>
    <lineage>
        <taxon>unclassified sequences</taxon>
        <taxon>metagenomes</taxon>
        <taxon>ecological metagenomes</taxon>
    </lineage>
</organism>
<feature type="transmembrane region" description="Helical" evidence="1">
    <location>
        <begin position="12"/>
        <end position="36"/>
    </location>
</feature>
<evidence type="ECO:0000256" key="1">
    <source>
        <dbReference type="SAM" id="Phobius"/>
    </source>
</evidence>
<gene>
    <name evidence="2" type="ORF">MNBD_GAMMA05-395</name>
</gene>
<accession>A0A3B0WC71</accession>
<keyword evidence="1" id="KW-0472">Membrane</keyword>
<protein>
    <submittedName>
        <fullName evidence="2">Uncharacterized protein</fullName>
    </submittedName>
</protein>
<name>A0A3B0WC71_9ZZZZ</name>
<keyword evidence="1" id="KW-0812">Transmembrane</keyword>